<dbReference type="Proteomes" id="UP000037269">
    <property type="component" value="Unassembled WGS sequence"/>
</dbReference>
<reference evidence="2 4" key="2">
    <citation type="submission" date="2016-10" db="EMBL/GenBank/DDBJ databases">
        <authorList>
            <person name="de Groot N.N."/>
        </authorList>
    </citation>
    <scope>NUCLEOTIDE SEQUENCE [LARGE SCALE GENOMIC DNA]</scope>
    <source>
        <strain evidence="2 4">DSM 2895</strain>
    </source>
</reference>
<protein>
    <submittedName>
        <fullName evidence="1">Uncharacterized protein</fullName>
    </submittedName>
</protein>
<keyword evidence="3" id="KW-1185">Reference proteome</keyword>
<gene>
    <name evidence="1" type="ORF">AF333_15615</name>
    <name evidence="2" type="ORF">SAMN04487909_13056</name>
</gene>
<accession>A0A0D1V7I0</accession>
<name>A0A0D1V7I0_ANEMI</name>
<organism evidence="1 3">
    <name type="scientific">Aneurinibacillus migulanus</name>
    <name type="common">Bacillus migulanus</name>
    <dbReference type="NCBI Taxonomy" id="47500"/>
    <lineage>
        <taxon>Bacteria</taxon>
        <taxon>Bacillati</taxon>
        <taxon>Bacillota</taxon>
        <taxon>Bacilli</taxon>
        <taxon>Bacillales</taxon>
        <taxon>Paenibacillaceae</taxon>
        <taxon>Aneurinibacillus group</taxon>
        <taxon>Aneurinibacillus</taxon>
    </lineage>
</organism>
<dbReference type="PATRIC" id="fig|47500.12.peg.107"/>
<dbReference type="GeneID" id="42306606"/>
<reference evidence="1 3" key="1">
    <citation type="submission" date="2015-07" db="EMBL/GenBank/DDBJ databases">
        <title>Fjat-14205 dsm 2895.</title>
        <authorList>
            <person name="Liu B."/>
            <person name="Wang J."/>
            <person name="Zhu Y."/>
            <person name="Liu G."/>
            <person name="Chen Q."/>
            <person name="Chen Z."/>
            <person name="Lan J."/>
            <person name="Che J."/>
            <person name="Ge C."/>
            <person name="Shi H."/>
            <person name="Pan Z."/>
            <person name="Liu X."/>
        </authorList>
    </citation>
    <scope>NUCLEOTIDE SEQUENCE [LARGE SCALE GENOMIC DNA]</scope>
    <source>
        <strain evidence="1 3">DSM 2895</strain>
    </source>
</reference>
<dbReference type="Proteomes" id="UP000182836">
    <property type="component" value="Unassembled WGS sequence"/>
</dbReference>
<dbReference type="EMBL" id="FNED01000030">
    <property type="protein sequence ID" value="SDJ86031.1"/>
    <property type="molecule type" value="Genomic_DNA"/>
</dbReference>
<dbReference type="AlphaFoldDB" id="A0A0D1V7I0"/>
<evidence type="ECO:0000313" key="2">
    <source>
        <dbReference type="EMBL" id="SDJ86031.1"/>
    </source>
</evidence>
<dbReference type="OrthoDB" id="9926119at2"/>
<evidence type="ECO:0000313" key="4">
    <source>
        <dbReference type="Proteomes" id="UP000182836"/>
    </source>
</evidence>
<sequence>MRKIVISTFIIILISSLDSLGTYSNVLASQSLTFEGRSENWSGKVIFSLINGKLDQNTVVVPKNIDEVTNMKFKTSFDNNRDISQISTFEQAKKEITFVKIDVEWIQGQEKRKEVIIAK</sequence>
<dbReference type="RefSeq" id="WP_043066380.1">
    <property type="nucleotide sequence ID" value="NZ_BJOA01000119.1"/>
</dbReference>
<dbReference type="EMBL" id="LGUG01000004">
    <property type="protein sequence ID" value="KON96688.1"/>
    <property type="molecule type" value="Genomic_DNA"/>
</dbReference>
<proteinExistence type="predicted"/>
<evidence type="ECO:0000313" key="1">
    <source>
        <dbReference type="EMBL" id="KON96688.1"/>
    </source>
</evidence>
<evidence type="ECO:0000313" key="3">
    <source>
        <dbReference type="Proteomes" id="UP000037269"/>
    </source>
</evidence>